<reference evidence="2" key="1">
    <citation type="journal article" date="2016" name="Front. Microbiol.">
        <title>Genome Sequence of the Piezophilic, Mesophilic Sulfate-Reducing Bacterium Desulfovibrio indicus J2T.</title>
        <authorList>
            <person name="Cao J."/>
            <person name="Maignien L."/>
            <person name="Shao Z."/>
            <person name="Alain K."/>
            <person name="Jebbar M."/>
        </authorList>
    </citation>
    <scope>NUCLEOTIDE SEQUENCE</scope>
    <source>
        <strain evidence="2">DSM 21893</strain>
    </source>
</reference>
<evidence type="ECO:0000313" key="2">
    <source>
        <dbReference type="EMBL" id="GJD37735.1"/>
    </source>
</evidence>
<feature type="region of interest" description="Disordered" evidence="1">
    <location>
        <begin position="21"/>
        <end position="44"/>
    </location>
</feature>
<dbReference type="AlphaFoldDB" id="A0AAV4Z2E0"/>
<dbReference type="EMBL" id="BPQF01000001">
    <property type="protein sequence ID" value="GJD37735.1"/>
    <property type="molecule type" value="Genomic_DNA"/>
</dbReference>
<sequence>MTISFEAVTFSASGTESITGVTTAQQRNFRRAEHDSKSGTGHERRDARALAKLLVMQTLSAFKVPPGASAAIADSASAIIVMALATLDGAVDDAEGLASEPPVRMPPNFDRWYLVWDGERHDFQNAVDAYFASDDAAPAAVILNLRRLAKTILERAGQPLWRVVKVKD</sequence>
<dbReference type="RefSeq" id="WP_192216189.1">
    <property type="nucleotide sequence ID" value="NZ_BPQF01000001.1"/>
</dbReference>
<feature type="compositionally biased region" description="Basic and acidic residues" evidence="1">
    <location>
        <begin position="30"/>
        <end position="44"/>
    </location>
</feature>
<evidence type="ECO:0000313" key="3">
    <source>
        <dbReference type="Proteomes" id="UP001055307"/>
    </source>
</evidence>
<name>A0AAV4Z2E0_9HYPH</name>
<organism evidence="2 3">
    <name type="scientific">Methylobacterium bullatum</name>
    <dbReference type="NCBI Taxonomy" id="570505"/>
    <lineage>
        <taxon>Bacteria</taxon>
        <taxon>Pseudomonadati</taxon>
        <taxon>Pseudomonadota</taxon>
        <taxon>Alphaproteobacteria</taxon>
        <taxon>Hyphomicrobiales</taxon>
        <taxon>Methylobacteriaceae</taxon>
        <taxon>Methylobacterium</taxon>
    </lineage>
</organism>
<gene>
    <name evidence="2" type="ORF">OICFNHDK_0173</name>
</gene>
<dbReference type="Proteomes" id="UP001055307">
    <property type="component" value="Unassembled WGS sequence"/>
</dbReference>
<accession>A0AAV4Z2E0</accession>
<keyword evidence="3" id="KW-1185">Reference proteome</keyword>
<protein>
    <submittedName>
        <fullName evidence="2">Uncharacterized protein</fullName>
    </submittedName>
</protein>
<proteinExistence type="predicted"/>
<evidence type="ECO:0000256" key="1">
    <source>
        <dbReference type="SAM" id="MobiDB-lite"/>
    </source>
</evidence>
<reference evidence="2" key="2">
    <citation type="submission" date="2021-08" db="EMBL/GenBank/DDBJ databases">
        <authorList>
            <person name="Tani A."/>
            <person name="Ola A."/>
            <person name="Ogura Y."/>
            <person name="Katsura K."/>
            <person name="Hayashi T."/>
        </authorList>
    </citation>
    <scope>NUCLEOTIDE SEQUENCE</scope>
    <source>
        <strain evidence="2">DSM 21893</strain>
    </source>
</reference>
<comment type="caution">
    <text evidence="2">The sequence shown here is derived from an EMBL/GenBank/DDBJ whole genome shotgun (WGS) entry which is preliminary data.</text>
</comment>